<organism evidence="11">
    <name type="scientific">Hydrogenobacter sp</name>
    <dbReference type="NCBI Taxonomy" id="2152829"/>
    <lineage>
        <taxon>Bacteria</taxon>
        <taxon>Pseudomonadati</taxon>
        <taxon>Aquificota</taxon>
        <taxon>Aquificia</taxon>
        <taxon>Aquificales</taxon>
        <taxon>Aquificaceae</taxon>
        <taxon>Hydrogenobacter</taxon>
    </lineage>
</organism>
<dbReference type="NCBIfam" id="TIGR00217">
    <property type="entry name" value="malQ"/>
    <property type="match status" value="1"/>
</dbReference>
<dbReference type="GO" id="GO:0004134">
    <property type="term" value="F:4-alpha-glucanotransferase activity"/>
    <property type="evidence" value="ECO:0007669"/>
    <property type="project" value="UniProtKB-EC"/>
</dbReference>
<keyword evidence="5 10" id="KW-0328">Glycosyltransferase</keyword>
<comment type="catalytic activity">
    <reaction evidence="1 10">
        <text>Transfers a segment of a (1-&gt;4)-alpha-D-glucan to a new position in an acceptor, which may be glucose or a (1-&gt;4)-alpha-D-glucan.</text>
        <dbReference type="EC" id="2.4.1.25"/>
    </reaction>
</comment>
<evidence type="ECO:0000256" key="9">
    <source>
        <dbReference type="ARBA" id="ARBA00031501"/>
    </source>
</evidence>
<keyword evidence="6 10" id="KW-0808">Transferase</keyword>
<dbReference type="InterPro" id="IPR017853">
    <property type="entry name" value="GH"/>
</dbReference>
<accession>A0A7C2V2V4</accession>
<protein>
    <recommendedName>
        <fullName evidence="4 10">4-alpha-glucanotransferase</fullName>
        <ecNumber evidence="3 10">2.4.1.25</ecNumber>
    </recommendedName>
    <alternativeName>
        <fullName evidence="8 10">Amylomaltase</fullName>
    </alternativeName>
    <alternativeName>
        <fullName evidence="9 10">Disproportionating enzyme</fullName>
    </alternativeName>
</protein>
<gene>
    <name evidence="11" type="primary">malQ</name>
    <name evidence="11" type="ORF">ENO47_01815</name>
</gene>
<dbReference type="EMBL" id="DSFP01000024">
    <property type="protein sequence ID" value="HEW45398.1"/>
    <property type="molecule type" value="Genomic_DNA"/>
</dbReference>
<keyword evidence="7 10" id="KW-0119">Carbohydrate metabolism</keyword>
<evidence type="ECO:0000256" key="3">
    <source>
        <dbReference type="ARBA" id="ARBA00012560"/>
    </source>
</evidence>
<dbReference type="PANTHER" id="PTHR32438:SF5">
    <property type="entry name" value="4-ALPHA-GLUCANOTRANSFERASE DPE1, CHLOROPLASTIC_AMYLOPLASTIC"/>
    <property type="match status" value="1"/>
</dbReference>
<evidence type="ECO:0000256" key="8">
    <source>
        <dbReference type="ARBA" id="ARBA00031423"/>
    </source>
</evidence>
<dbReference type="SUPFAM" id="SSF51445">
    <property type="entry name" value="(Trans)glycosidases"/>
    <property type="match status" value="1"/>
</dbReference>
<dbReference type="Pfam" id="PF02446">
    <property type="entry name" value="Glyco_hydro_77"/>
    <property type="match status" value="1"/>
</dbReference>
<evidence type="ECO:0000256" key="5">
    <source>
        <dbReference type="ARBA" id="ARBA00022676"/>
    </source>
</evidence>
<dbReference type="EC" id="2.4.1.25" evidence="3 10"/>
<dbReference type="InterPro" id="IPR003385">
    <property type="entry name" value="Glyco_hydro_77"/>
</dbReference>
<evidence type="ECO:0000256" key="1">
    <source>
        <dbReference type="ARBA" id="ARBA00000439"/>
    </source>
</evidence>
<sequence>MERKAGILLHISSLPSDFGIGDLGPNAYAFVDLMTSSGQGLWQVLPLNPTHQAHGNSPYYSISLFAGNPILISPEMLYRDGLIDRATLEALRIERSERVPYEEVYKRKEYMLEVAFKNFKEDQDFYSFCEENAYWLEDFSLFSCIHKRLQRPWWQWEELPKVEERELLKEKFVQYIFFKQWRALKNYANSKGIRIIGDLPIYPARHSADVWANQDIFRLDVSAGVPPDYFSKTGQLWGNPVYNWERLKERGFNWWLLRIRHSLKLFDLVRFDHFRGFSAFYQVPYGEKTAERGWWEKAPGYELFERIREEFPSMPFIAEDLGTIDQEVINLRDHFGLPGMKVLAFAFFDENSTHLPHNHTYNSVVYTTTHDNMPIRDWFFKELNPWQRAKVLDYLGYAPSKVQEALLRLAYMSVAKYCIVPMQDFLGLGEESRMNTPGKVEGNWQWRLKDMPQGELWEFVASLCDIYGRF</sequence>
<reference evidence="11" key="1">
    <citation type="journal article" date="2020" name="mSystems">
        <title>Genome- and Community-Level Interaction Insights into Carbon Utilization and Element Cycling Functions of Hydrothermarchaeota in Hydrothermal Sediment.</title>
        <authorList>
            <person name="Zhou Z."/>
            <person name="Liu Y."/>
            <person name="Xu W."/>
            <person name="Pan J."/>
            <person name="Luo Z.H."/>
            <person name="Li M."/>
        </authorList>
    </citation>
    <scope>NUCLEOTIDE SEQUENCE [LARGE SCALE GENOMIC DNA]</scope>
    <source>
        <strain evidence="11">SpSt-132</strain>
    </source>
</reference>
<comment type="similarity">
    <text evidence="2 10">Belongs to the disproportionating enzyme family.</text>
</comment>
<name>A0A7C2V2V4_9AQUI</name>
<dbReference type="Gene3D" id="3.20.20.80">
    <property type="entry name" value="Glycosidases"/>
    <property type="match status" value="1"/>
</dbReference>
<dbReference type="AlphaFoldDB" id="A0A7C2V2V4"/>
<evidence type="ECO:0000256" key="4">
    <source>
        <dbReference type="ARBA" id="ARBA00020295"/>
    </source>
</evidence>
<evidence type="ECO:0000256" key="7">
    <source>
        <dbReference type="ARBA" id="ARBA00023277"/>
    </source>
</evidence>
<evidence type="ECO:0000313" key="11">
    <source>
        <dbReference type="EMBL" id="HEW45398.1"/>
    </source>
</evidence>
<dbReference type="GO" id="GO:0005975">
    <property type="term" value="P:carbohydrate metabolic process"/>
    <property type="evidence" value="ECO:0007669"/>
    <property type="project" value="InterPro"/>
</dbReference>
<evidence type="ECO:0000256" key="6">
    <source>
        <dbReference type="ARBA" id="ARBA00022679"/>
    </source>
</evidence>
<proteinExistence type="inferred from homology"/>
<dbReference type="PANTHER" id="PTHR32438">
    <property type="entry name" value="4-ALPHA-GLUCANOTRANSFERASE DPE1, CHLOROPLASTIC/AMYLOPLASTIC"/>
    <property type="match status" value="1"/>
</dbReference>
<evidence type="ECO:0000256" key="10">
    <source>
        <dbReference type="RuleBase" id="RU361207"/>
    </source>
</evidence>
<evidence type="ECO:0000256" key="2">
    <source>
        <dbReference type="ARBA" id="ARBA00005684"/>
    </source>
</evidence>
<comment type="caution">
    <text evidence="11">The sequence shown here is derived from an EMBL/GenBank/DDBJ whole genome shotgun (WGS) entry which is preliminary data.</text>
</comment>
<dbReference type="NCBIfam" id="NF011080">
    <property type="entry name" value="PRK14508.1-3"/>
    <property type="match status" value="1"/>
</dbReference>